<dbReference type="Proteomes" id="UP000306585">
    <property type="component" value="Unassembled WGS sequence"/>
</dbReference>
<evidence type="ECO:0000313" key="2">
    <source>
        <dbReference type="EMBL" id="TLS65471.1"/>
    </source>
</evidence>
<dbReference type="InterPro" id="IPR052732">
    <property type="entry name" value="Cell-binding_unc_protein"/>
</dbReference>
<keyword evidence="3" id="KW-1185">Reference proteome</keyword>
<dbReference type="InterPro" id="IPR011009">
    <property type="entry name" value="Kinase-like_dom_sf"/>
</dbReference>
<dbReference type="Pfam" id="PF01636">
    <property type="entry name" value="APH"/>
    <property type="match status" value="1"/>
</dbReference>
<dbReference type="Pfam" id="PF13671">
    <property type="entry name" value="AAA_33"/>
    <property type="match status" value="1"/>
</dbReference>
<dbReference type="SUPFAM" id="SSF56112">
    <property type="entry name" value="Protein kinase-like (PK-like)"/>
    <property type="match status" value="1"/>
</dbReference>
<feature type="domain" description="Aminoglycoside phosphotransferase" evidence="1">
    <location>
        <begin position="100"/>
        <end position="259"/>
    </location>
</feature>
<dbReference type="PANTHER" id="PTHR43883:SF1">
    <property type="entry name" value="GLUCONOKINASE"/>
    <property type="match status" value="1"/>
</dbReference>
<reference evidence="2 3" key="1">
    <citation type="journal article" date="2019" name="Appl. Environ. Microbiol.">
        <title>Environmental Evidence and Genomic Insight of Iron-oxidizing Bacteria Preference Towards More Corrosion Resistant Stainless Steel at Higher Salinities.</title>
        <authorList>
            <person name="Garrison C.E."/>
            <person name="Price K.A."/>
            <person name="Field E.K."/>
        </authorList>
    </citation>
    <scope>NUCLEOTIDE SEQUENCE [LARGE SCALE GENOMIC DNA]</scope>
    <source>
        <strain evidence="2 3">P3</strain>
    </source>
</reference>
<dbReference type="AlphaFoldDB" id="A0A5R9GED3"/>
<comment type="caution">
    <text evidence="2">The sequence shown here is derived from an EMBL/GenBank/DDBJ whole genome shotgun (WGS) entry which is preliminary data.</text>
</comment>
<accession>A0A5R9GED3</accession>
<gene>
    <name evidence="2" type="ORF">FEF65_12950</name>
</gene>
<dbReference type="Gene3D" id="3.40.50.300">
    <property type="entry name" value="P-loop containing nucleotide triphosphate hydrolases"/>
    <property type="match status" value="1"/>
</dbReference>
<evidence type="ECO:0000259" key="1">
    <source>
        <dbReference type="Pfam" id="PF01636"/>
    </source>
</evidence>
<dbReference type="SUPFAM" id="SSF52540">
    <property type="entry name" value="P-loop containing nucleoside triphosphate hydrolases"/>
    <property type="match status" value="1"/>
</dbReference>
<evidence type="ECO:0000313" key="3">
    <source>
        <dbReference type="Proteomes" id="UP000306585"/>
    </source>
</evidence>
<dbReference type="InterPro" id="IPR027417">
    <property type="entry name" value="P-loop_NTPase"/>
</dbReference>
<dbReference type="InterPro" id="IPR002575">
    <property type="entry name" value="Aminoglycoside_PTrfase"/>
</dbReference>
<dbReference type="PANTHER" id="PTHR43883">
    <property type="entry name" value="SLR0207 PROTEIN"/>
    <property type="match status" value="1"/>
</dbReference>
<sequence>MIQTHISWVFLSGDYAYKVKKPVNPGFLDFSTLEKRHHFCQQELTLNRRLSPAIYLAVLPVCRDGDHYHLNGPGQVVDYCLKMRRFRQSDLLDRRLRSGCVNPYWMDQLAQQIAAFHQSQAAVPATGMDHTALLCRHIHANIDIADGHIPPVLDPDTIARLSACADAALQQRMPQLLDRQQQGHVRHCHGDLHLKNITIIDDQAVVFDCIEFNDEFATIDTMNDLAFLIMDCDAHQRSDLGMRLLSRYLEQTADYPALSLLPLYLFYRAGVRGKVACLLADALSGAEQHASLIEASHYFTLASRYCQADTPHLFAIGGFSGSGKSHLALLGCGRERAIIIRSDATRKRIAANYPELDLYGTDMTRHTYQRMYDAAHTALMAGFSVILDAAFLQPEERLQVRALAETCQIPCTFFWLNIDPELLRRRICQRQLAGNDISDANLSVLERQLATCSPPREPWLHHLSSSDHWPDTQP</sequence>
<proteinExistence type="predicted"/>
<name>A0A5R9GED3_9PROT</name>
<dbReference type="EMBL" id="VBRY01000017">
    <property type="protein sequence ID" value="TLS65471.1"/>
    <property type="molecule type" value="Genomic_DNA"/>
</dbReference>
<organism evidence="2 3">
    <name type="scientific">Mariprofundus erugo</name>
    <dbReference type="NCBI Taxonomy" id="2528639"/>
    <lineage>
        <taxon>Bacteria</taxon>
        <taxon>Pseudomonadati</taxon>
        <taxon>Pseudomonadota</taxon>
        <taxon>Candidatius Mariprofundia</taxon>
        <taxon>Mariprofundales</taxon>
        <taxon>Mariprofundaceae</taxon>
        <taxon>Mariprofundus</taxon>
    </lineage>
</organism>
<protein>
    <recommendedName>
        <fullName evidence="1">Aminoglycoside phosphotransferase domain-containing protein</fullName>
    </recommendedName>
</protein>